<evidence type="ECO:0000313" key="10">
    <source>
        <dbReference type="Proteomes" id="UP000694397"/>
    </source>
</evidence>
<evidence type="ECO:0000259" key="7">
    <source>
        <dbReference type="PROSITE" id="PS50089"/>
    </source>
</evidence>
<accession>A0A8C9S1I4</accession>
<dbReference type="Gene3D" id="3.30.40.10">
    <property type="entry name" value="Zinc/RING finger domain, C3HC4 (zinc finger)"/>
    <property type="match status" value="1"/>
</dbReference>
<dbReference type="Pfam" id="PF25600">
    <property type="entry name" value="TRIM_CC"/>
    <property type="match status" value="1"/>
</dbReference>
<evidence type="ECO:0000256" key="6">
    <source>
        <dbReference type="PROSITE-ProRule" id="PRU00175"/>
    </source>
</evidence>
<reference evidence="9" key="2">
    <citation type="submission" date="2025-08" db="UniProtKB">
        <authorList>
            <consortium name="Ensembl"/>
        </authorList>
    </citation>
    <scope>IDENTIFICATION</scope>
</reference>
<dbReference type="InterPro" id="IPR013320">
    <property type="entry name" value="ConA-like_dom_sf"/>
</dbReference>
<dbReference type="PROSITE" id="PS50188">
    <property type="entry name" value="B302_SPRY"/>
    <property type="match status" value="1"/>
</dbReference>
<dbReference type="SMART" id="SM00589">
    <property type="entry name" value="PRY"/>
    <property type="match status" value="1"/>
</dbReference>
<evidence type="ECO:0000256" key="1">
    <source>
        <dbReference type="ARBA" id="ARBA00022588"/>
    </source>
</evidence>
<keyword evidence="5" id="KW-0391">Immunity</keyword>
<dbReference type="SUPFAM" id="SSF57850">
    <property type="entry name" value="RING/U-box"/>
    <property type="match status" value="1"/>
</dbReference>
<dbReference type="InterPro" id="IPR058030">
    <property type="entry name" value="TRIM8/14/16/25/29/45/65_CC"/>
</dbReference>
<dbReference type="InterPro" id="IPR003877">
    <property type="entry name" value="SPRY_dom"/>
</dbReference>
<keyword evidence="2" id="KW-0479">Metal-binding</keyword>
<keyword evidence="10" id="KW-1185">Reference proteome</keyword>
<dbReference type="SMART" id="SM00449">
    <property type="entry name" value="SPRY"/>
    <property type="match status" value="1"/>
</dbReference>
<evidence type="ECO:0000256" key="5">
    <source>
        <dbReference type="ARBA" id="ARBA00022859"/>
    </source>
</evidence>
<keyword evidence="4" id="KW-0862">Zinc</keyword>
<dbReference type="Gene3D" id="3.30.160.60">
    <property type="entry name" value="Classic Zinc Finger"/>
    <property type="match status" value="1"/>
</dbReference>
<evidence type="ECO:0000256" key="2">
    <source>
        <dbReference type="ARBA" id="ARBA00022723"/>
    </source>
</evidence>
<dbReference type="InterPro" id="IPR051051">
    <property type="entry name" value="E3_ubiq-ligase_TRIM/RNF"/>
</dbReference>
<dbReference type="InterPro" id="IPR003879">
    <property type="entry name" value="Butyrophylin_SPRY"/>
</dbReference>
<dbReference type="GO" id="GO:0005737">
    <property type="term" value="C:cytoplasm"/>
    <property type="evidence" value="ECO:0007669"/>
    <property type="project" value="UniProtKB-ARBA"/>
</dbReference>
<dbReference type="InterPro" id="IPR001841">
    <property type="entry name" value="Znf_RING"/>
</dbReference>
<dbReference type="InterPro" id="IPR017907">
    <property type="entry name" value="Znf_RING_CS"/>
</dbReference>
<keyword evidence="3 6" id="KW-0863">Zinc-finger</keyword>
<organism evidence="9 10">
    <name type="scientific">Scleropages formosus</name>
    <name type="common">Asian bonytongue</name>
    <name type="synonym">Osteoglossum formosum</name>
    <dbReference type="NCBI Taxonomy" id="113540"/>
    <lineage>
        <taxon>Eukaryota</taxon>
        <taxon>Metazoa</taxon>
        <taxon>Chordata</taxon>
        <taxon>Craniata</taxon>
        <taxon>Vertebrata</taxon>
        <taxon>Euteleostomi</taxon>
        <taxon>Actinopterygii</taxon>
        <taxon>Neopterygii</taxon>
        <taxon>Teleostei</taxon>
        <taxon>Osteoglossocephala</taxon>
        <taxon>Osteoglossomorpha</taxon>
        <taxon>Osteoglossiformes</taxon>
        <taxon>Osteoglossidae</taxon>
        <taxon>Scleropages</taxon>
    </lineage>
</organism>
<dbReference type="Gene3D" id="4.10.830.40">
    <property type="match status" value="1"/>
</dbReference>
<dbReference type="SUPFAM" id="SSF49899">
    <property type="entry name" value="Concanavalin A-like lectins/glucanases"/>
    <property type="match status" value="1"/>
</dbReference>
<dbReference type="PANTHER" id="PTHR25465:SF49">
    <property type="entry name" value="BLOODTHIRSTY-RELATED GENE FAMILY, MEMBER 1-RELATED"/>
    <property type="match status" value="1"/>
</dbReference>
<dbReference type="GO" id="GO:0045087">
    <property type="term" value="P:innate immune response"/>
    <property type="evidence" value="ECO:0007669"/>
    <property type="project" value="UniProtKB-KW"/>
</dbReference>
<dbReference type="Pfam" id="PF13923">
    <property type="entry name" value="zf-C3HC4_2"/>
    <property type="match status" value="1"/>
</dbReference>
<dbReference type="CDD" id="cd19769">
    <property type="entry name" value="Bbox2_TRIM16-like"/>
    <property type="match status" value="1"/>
</dbReference>
<reference evidence="9" key="3">
    <citation type="submission" date="2025-09" db="UniProtKB">
        <authorList>
            <consortium name="Ensembl"/>
        </authorList>
    </citation>
    <scope>IDENTIFICATION</scope>
</reference>
<dbReference type="OrthoDB" id="6270329at2759"/>
<dbReference type="SMART" id="SM00184">
    <property type="entry name" value="RING"/>
    <property type="match status" value="1"/>
</dbReference>
<dbReference type="FunFam" id="2.60.120.920:FF:000004">
    <property type="entry name" value="Butyrophilin subfamily 1 member A1"/>
    <property type="match status" value="1"/>
</dbReference>
<keyword evidence="1" id="KW-0399">Innate immunity</keyword>
<dbReference type="CDD" id="cd13733">
    <property type="entry name" value="SPRY_PRY_C-I_1"/>
    <property type="match status" value="1"/>
</dbReference>
<protein>
    <recommendedName>
        <fullName evidence="11">E3 ubiquitin-protein ligase TRIM39-like</fullName>
    </recommendedName>
</protein>
<dbReference type="InterPro" id="IPR001870">
    <property type="entry name" value="B30.2/SPRY"/>
</dbReference>
<dbReference type="Pfam" id="PF13765">
    <property type="entry name" value="PRY"/>
    <property type="match status" value="1"/>
</dbReference>
<evidence type="ECO:0000259" key="8">
    <source>
        <dbReference type="PROSITE" id="PS50188"/>
    </source>
</evidence>
<dbReference type="InterPro" id="IPR006574">
    <property type="entry name" value="PRY"/>
</dbReference>
<reference evidence="9 10" key="1">
    <citation type="submission" date="2019-04" db="EMBL/GenBank/DDBJ databases">
        <authorList>
            <consortium name="Wellcome Sanger Institute Data Sharing"/>
        </authorList>
    </citation>
    <scope>NUCLEOTIDE SEQUENCE [LARGE SCALE GENOMIC DNA]</scope>
</reference>
<sequence length="543" mass="62315">MASPTPASEMSEDFLKDHLKCSICLDMFDDPVTTYCGHSFCKSCLDRHLQYNDSVCPLCKAFCVRNPKVSVGLREIVLELKSPRKRKIQEWQAKEGDVPCDACLEGRKLRAVKSCLVCLVSYCKEHIKMHLSCRRLRGHKLVAPMRDLDAKACPSHGRPLELYSHEEQRCVCALCVRDGHDVIPAEEEWERKKKKLEELKDEILLKIWEREKKVDEIEQEVELSRTHIDKEMKKIHEVFEVVQTIVQETQDGLLRPLQKKLKTMERDVQNLTAEIWKEIKDLRKKIAQLDNISEDQDHINFLQSFPLMANREEDKDWTSVSVDTQLSLGTMRTTLSFMMEEIHQMLDSLSGIELGRIQKFSVDVTLDPSTANPLLILSEDRREVRCGDIQQDLPDSPGRFDVFGSILGCNELTSGRHYWEVNVGDKSGWDLGVAGESISRKGLITVNPQNSYWALVLFNDNQYTALDDNPLHLSLRSKPTYVGVYVDYEQGEVSFYDVEARSHIHTFTGCEFTEKLYPYFSPHLKQGGKNDAPLIITPVMSSF</sequence>
<feature type="domain" description="B30.2/SPRY" evidence="8">
    <location>
        <begin position="344"/>
        <end position="539"/>
    </location>
</feature>
<dbReference type="SUPFAM" id="SSF57845">
    <property type="entry name" value="B-box zinc-binding domain"/>
    <property type="match status" value="1"/>
</dbReference>
<evidence type="ECO:0008006" key="11">
    <source>
        <dbReference type="Google" id="ProtNLM"/>
    </source>
</evidence>
<dbReference type="Proteomes" id="UP000694397">
    <property type="component" value="Chromosome 11"/>
</dbReference>
<dbReference type="InterPro" id="IPR013083">
    <property type="entry name" value="Znf_RING/FYVE/PHD"/>
</dbReference>
<evidence type="ECO:0000256" key="4">
    <source>
        <dbReference type="ARBA" id="ARBA00022833"/>
    </source>
</evidence>
<dbReference type="GO" id="GO:0008270">
    <property type="term" value="F:zinc ion binding"/>
    <property type="evidence" value="ECO:0007669"/>
    <property type="project" value="UniProtKB-KW"/>
</dbReference>
<dbReference type="GeneTree" id="ENSGT01040000240385"/>
<dbReference type="PANTHER" id="PTHR25465">
    <property type="entry name" value="B-BOX DOMAIN CONTAINING"/>
    <property type="match status" value="1"/>
</dbReference>
<name>A0A8C9S1I4_SCLFO</name>
<dbReference type="AlphaFoldDB" id="A0A8C9S1I4"/>
<dbReference type="PRINTS" id="PR01407">
    <property type="entry name" value="BUTYPHLNCDUF"/>
</dbReference>
<feature type="domain" description="RING-type" evidence="7">
    <location>
        <begin position="21"/>
        <end position="60"/>
    </location>
</feature>
<dbReference type="Ensembl" id="ENSSFOT00015024593.2">
    <property type="protein sequence ID" value="ENSSFOP00015024328.2"/>
    <property type="gene ID" value="ENSSFOG00015027983.1"/>
</dbReference>
<proteinExistence type="predicted"/>
<dbReference type="Gene3D" id="2.60.120.920">
    <property type="match status" value="1"/>
</dbReference>
<dbReference type="PROSITE" id="PS50089">
    <property type="entry name" value="ZF_RING_2"/>
    <property type="match status" value="1"/>
</dbReference>
<evidence type="ECO:0000256" key="3">
    <source>
        <dbReference type="ARBA" id="ARBA00022771"/>
    </source>
</evidence>
<dbReference type="PROSITE" id="PS00518">
    <property type="entry name" value="ZF_RING_1"/>
    <property type="match status" value="1"/>
</dbReference>
<dbReference type="Pfam" id="PF00622">
    <property type="entry name" value="SPRY"/>
    <property type="match status" value="1"/>
</dbReference>
<dbReference type="InterPro" id="IPR043136">
    <property type="entry name" value="B30.2/SPRY_sf"/>
</dbReference>
<evidence type="ECO:0000313" key="9">
    <source>
        <dbReference type="Ensembl" id="ENSSFOP00015024328.2"/>
    </source>
</evidence>